<sequence length="137" mass="15798">MNFYRLKSIDSSYDNLFFYSDRRKLNQLAATVLVAYRRTLQLKSLSGSRVQFYGRQHAPDLTVGFFLNLGPSPGTGTRRMVTSKWTLVGICMLLCWWTPRIELLSNHSTACSMPRLMQPPVDISCFKLDIYCLVYVQ</sequence>
<comment type="caution">
    <text evidence="1">The sequence shown here is derived from an EMBL/GenBank/DDBJ whole genome shotgun (WGS) entry which is preliminary data.</text>
</comment>
<protein>
    <submittedName>
        <fullName evidence="1">Uncharacterized protein</fullName>
    </submittedName>
</protein>
<keyword evidence="2" id="KW-1185">Reference proteome</keyword>
<reference evidence="1 2" key="1">
    <citation type="journal article" date="2019" name="Sci. Rep.">
        <title>Orb-weaving spider Araneus ventricosus genome elucidates the spidroin gene catalogue.</title>
        <authorList>
            <person name="Kono N."/>
            <person name="Nakamura H."/>
            <person name="Ohtoshi R."/>
            <person name="Moran D.A.P."/>
            <person name="Shinohara A."/>
            <person name="Yoshida Y."/>
            <person name="Fujiwara M."/>
            <person name="Mori M."/>
            <person name="Tomita M."/>
            <person name="Arakawa K."/>
        </authorList>
    </citation>
    <scope>NUCLEOTIDE SEQUENCE [LARGE SCALE GENOMIC DNA]</scope>
</reference>
<dbReference type="Proteomes" id="UP000499080">
    <property type="component" value="Unassembled WGS sequence"/>
</dbReference>
<organism evidence="1 2">
    <name type="scientific">Araneus ventricosus</name>
    <name type="common">Orbweaver spider</name>
    <name type="synonym">Epeira ventricosa</name>
    <dbReference type="NCBI Taxonomy" id="182803"/>
    <lineage>
        <taxon>Eukaryota</taxon>
        <taxon>Metazoa</taxon>
        <taxon>Ecdysozoa</taxon>
        <taxon>Arthropoda</taxon>
        <taxon>Chelicerata</taxon>
        <taxon>Arachnida</taxon>
        <taxon>Araneae</taxon>
        <taxon>Araneomorphae</taxon>
        <taxon>Entelegynae</taxon>
        <taxon>Araneoidea</taxon>
        <taxon>Araneidae</taxon>
        <taxon>Araneus</taxon>
    </lineage>
</organism>
<dbReference type="AlphaFoldDB" id="A0A4Y2TSZ5"/>
<proteinExistence type="predicted"/>
<evidence type="ECO:0000313" key="1">
    <source>
        <dbReference type="EMBL" id="GBO03765.1"/>
    </source>
</evidence>
<evidence type="ECO:0000313" key="2">
    <source>
        <dbReference type="Proteomes" id="UP000499080"/>
    </source>
</evidence>
<name>A0A4Y2TSZ5_ARAVE</name>
<gene>
    <name evidence="1" type="ORF">AVEN_117017_1</name>
</gene>
<accession>A0A4Y2TSZ5</accession>
<dbReference type="EMBL" id="BGPR01030968">
    <property type="protein sequence ID" value="GBO03765.1"/>
    <property type="molecule type" value="Genomic_DNA"/>
</dbReference>